<gene>
    <name evidence="1" type="ORF">PWO00_28520</name>
</gene>
<reference evidence="1 2" key="1">
    <citation type="submission" date="2023-02" db="EMBL/GenBank/DDBJ databases">
        <title>Complete genome sequence of Priestia aryabhattai G5MAi6, a methanol-tolerant strain isolated from tap water in Hong Kong.</title>
        <authorList>
            <person name="Leung K.M."/>
            <person name="Lai G.K.K."/>
            <person name="Griffin S.D.J."/>
        </authorList>
    </citation>
    <scope>NUCLEOTIDE SEQUENCE [LARGE SCALE GENOMIC DNA]</scope>
    <source>
        <strain evidence="1 2">G5MAi6</strain>
        <plasmid evidence="1 2">pG5MAi6_3</plasmid>
    </source>
</reference>
<keyword evidence="1" id="KW-0614">Plasmid</keyword>
<geneLocation type="plasmid" evidence="1 2">
    <name>pG5MAi6_3</name>
</geneLocation>
<proteinExistence type="predicted"/>
<dbReference type="EMBL" id="CP118721">
    <property type="protein sequence ID" value="WEA47323.1"/>
    <property type="molecule type" value="Genomic_DNA"/>
</dbReference>
<protein>
    <submittedName>
        <fullName evidence="1">Uncharacterized protein</fullName>
    </submittedName>
</protein>
<name>A0ABD7X4Q1_PRIAR</name>
<dbReference type="RefSeq" id="WP_275037823.1">
    <property type="nucleotide sequence ID" value="NZ_CP118721.1"/>
</dbReference>
<sequence>MNYYVIQVNGKEVFQMQSKKDKYDFVKRVAATINPAAVVRKVVEGHFKIRKVGELNE</sequence>
<organism evidence="1 2">
    <name type="scientific">Priestia aryabhattai</name>
    <name type="common">Bacillus aryabhattai</name>
    <dbReference type="NCBI Taxonomy" id="412384"/>
    <lineage>
        <taxon>Bacteria</taxon>
        <taxon>Bacillati</taxon>
        <taxon>Bacillota</taxon>
        <taxon>Bacilli</taxon>
        <taxon>Bacillales</taxon>
        <taxon>Bacillaceae</taxon>
        <taxon>Priestia</taxon>
    </lineage>
</organism>
<evidence type="ECO:0000313" key="1">
    <source>
        <dbReference type="EMBL" id="WEA47323.1"/>
    </source>
</evidence>
<dbReference type="Proteomes" id="UP001220217">
    <property type="component" value="Plasmid pG5MAi6_3"/>
</dbReference>
<evidence type="ECO:0000313" key="2">
    <source>
        <dbReference type="Proteomes" id="UP001220217"/>
    </source>
</evidence>
<dbReference type="AlphaFoldDB" id="A0ABD7X4Q1"/>
<accession>A0ABD7X4Q1</accession>